<protein>
    <submittedName>
        <fullName evidence="1">Uncharacterized protein</fullName>
    </submittedName>
</protein>
<name>A0AAV8XAC7_9CUCU</name>
<evidence type="ECO:0000313" key="2">
    <source>
        <dbReference type="Proteomes" id="UP001162156"/>
    </source>
</evidence>
<sequence length="176" mass="20496">MAIEESFPRRSISLLKNSLRCQTSVTPEKKYENPVDPSISPDLFIEEESFQKKIKEMVQPVHYIAEERYIIKKDHKILKRAHHSLKGVFPPLSVTVVQLSINEMLNRLESNKDYFWTNNCSEKKIDVDKKKVDNLNTSNESTVKDEPRSLLITGVLDNCVKKPWPTILEERYHGLQ</sequence>
<accession>A0AAV8XAC7</accession>
<comment type="caution">
    <text evidence="1">The sequence shown here is derived from an EMBL/GenBank/DDBJ whole genome shotgun (WGS) entry which is preliminary data.</text>
</comment>
<evidence type="ECO:0000313" key="1">
    <source>
        <dbReference type="EMBL" id="KAJ8935440.1"/>
    </source>
</evidence>
<dbReference type="AlphaFoldDB" id="A0AAV8XAC7"/>
<keyword evidence="2" id="KW-1185">Reference proteome</keyword>
<reference evidence="1" key="1">
    <citation type="journal article" date="2023" name="Insect Mol. Biol.">
        <title>Genome sequencing provides insights into the evolution of gene families encoding plant cell wall-degrading enzymes in longhorned beetles.</title>
        <authorList>
            <person name="Shin N.R."/>
            <person name="Okamura Y."/>
            <person name="Kirsch R."/>
            <person name="Pauchet Y."/>
        </authorList>
    </citation>
    <scope>NUCLEOTIDE SEQUENCE</scope>
    <source>
        <strain evidence="1">RBIC_L_NR</strain>
    </source>
</reference>
<dbReference type="Proteomes" id="UP001162156">
    <property type="component" value="Unassembled WGS sequence"/>
</dbReference>
<gene>
    <name evidence="1" type="ORF">NQ314_012860</name>
</gene>
<dbReference type="EMBL" id="JANEYF010003577">
    <property type="protein sequence ID" value="KAJ8935440.1"/>
    <property type="molecule type" value="Genomic_DNA"/>
</dbReference>
<proteinExistence type="predicted"/>
<organism evidence="1 2">
    <name type="scientific">Rhamnusium bicolor</name>
    <dbReference type="NCBI Taxonomy" id="1586634"/>
    <lineage>
        <taxon>Eukaryota</taxon>
        <taxon>Metazoa</taxon>
        <taxon>Ecdysozoa</taxon>
        <taxon>Arthropoda</taxon>
        <taxon>Hexapoda</taxon>
        <taxon>Insecta</taxon>
        <taxon>Pterygota</taxon>
        <taxon>Neoptera</taxon>
        <taxon>Endopterygota</taxon>
        <taxon>Coleoptera</taxon>
        <taxon>Polyphaga</taxon>
        <taxon>Cucujiformia</taxon>
        <taxon>Chrysomeloidea</taxon>
        <taxon>Cerambycidae</taxon>
        <taxon>Lepturinae</taxon>
        <taxon>Rhagiini</taxon>
        <taxon>Rhamnusium</taxon>
    </lineage>
</organism>